<dbReference type="EMBL" id="UKGE01000018">
    <property type="protein sequence ID" value="SXN33106.1"/>
    <property type="molecule type" value="Genomic_DNA"/>
</dbReference>
<dbReference type="Proteomes" id="UP000258253">
    <property type="component" value="Unassembled WGS sequence"/>
</dbReference>
<evidence type="ECO:0000313" key="18">
    <source>
        <dbReference type="EMBL" id="SYH36488.1"/>
    </source>
</evidence>
<dbReference type="EMBL" id="NCMJ01000097">
    <property type="protein sequence ID" value="PLE26358.1"/>
    <property type="molecule type" value="Genomic_DNA"/>
</dbReference>
<evidence type="ECO:0000313" key="16">
    <source>
        <dbReference type="EMBL" id="STT00445.1"/>
    </source>
</evidence>
<reference evidence="14 25" key="4">
    <citation type="submission" date="2020-02" db="EMBL/GenBank/DDBJ databases">
        <title>Klebsiella pneumoniae genome sequencing and assembly.</title>
        <authorList>
            <person name="Starkova P.S."/>
            <person name="Sulyan O.S."/>
            <person name="Likholetova D.V."/>
            <person name="Ageevets V.A."/>
            <person name="Lazareva I.V."/>
            <person name="Sopova J.V."/>
            <person name="Sidorenko S.V."/>
        </authorList>
    </citation>
    <scope>NUCLEOTIDE SEQUENCE [LARGE SCALE GENOMIC DNA]</scope>
    <source>
        <strain evidence="14 25">2429</strain>
    </source>
</reference>
<evidence type="ECO:0000313" key="21">
    <source>
        <dbReference type="Proteomes" id="UP000255518"/>
    </source>
</evidence>
<feature type="domain" description="Carbohydrate kinase FGGY C-terminal" evidence="13">
    <location>
        <begin position="253"/>
        <end position="440"/>
    </location>
</feature>
<dbReference type="RefSeq" id="WP_004181623.1">
    <property type="nucleotide sequence ID" value="NZ_AP018750.1"/>
</dbReference>
<dbReference type="EMBL" id="UKUT01000014">
    <property type="protein sequence ID" value="SYH36488.1"/>
    <property type="molecule type" value="Genomic_DNA"/>
</dbReference>
<dbReference type="Gene3D" id="3.30.420.40">
    <property type="match status" value="2"/>
</dbReference>
<comment type="similarity">
    <text evidence="11">Belongs to the rhamnulokinase family.</text>
</comment>
<reference evidence="22 23" key="3">
    <citation type="submission" date="2018-08" db="EMBL/GenBank/DDBJ databases">
        <authorList>
            <consortium name="Pathogen Informatics"/>
        </authorList>
    </citation>
    <scope>NUCLEOTIDE SEQUENCE [LARGE SCALE GENOMIC DNA]</scope>
    <source>
        <strain evidence="17 24">EuSCAPE_AT029</strain>
        <strain evidence="19 22">EuSCAPE_HU047</strain>
        <strain evidence="18 23">EuSCAPE_IT093</strain>
    </source>
</reference>
<keyword evidence="6 11" id="KW-1015">Disulfide bond</keyword>
<dbReference type="Proteomes" id="UP000479475">
    <property type="component" value="Unassembled WGS sequence"/>
</dbReference>
<organism evidence="19 22">
    <name type="scientific">Klebsiella pneumoniae</name>
    <dbReference type="NCBI Taxonomy" id="573"/>
    <lineage>
        <taxon>Bacteria</taxon>
        <taxon>Pseudomonadati</taxon>
        <taxon>Pseudomonadota</taxon>
        <taxon>Gammaproteobacteria</taxon>
        <taxon>Enterobacterales</taxon>
        <taxon>Enterobacteriaceae</taxon>
        <taxon>Klebsiella/Raoultella group</taxon>
        <taxon>Klebsiella</taxon>
        <taxon>Klebsiella pneumoniae complex</taxon>
    </lineage>
</organism>
<dbReference type="InterPro" id="IPR013449">
    <property type="entry name" value="Rhamnulokinase"/>
</dbReference>
<evidence type="ECO:0000256" key="3">
    <source>
        <dbReference type="ARBA" id="ARBA00022741"/>
    </source>
</evidence>
<feature type="disulfide bond" evidence="11">
    <location>
        <begin position="413"/>
        <end position="417"/>
    </location>
</feature>
<dbReference type="EC" id="2.7.1.5" evidence="9 11"/>
<comment type="function">
    <text evidence="11">Involved in the catabolism of L-rhamnose (6-deoxy-L-mannose). Catalyzes the transfer of the gamma-phosphate group from ATP to the 1-hydroxyl group of L-rhamnulose to yield L-rhamnulose 1-phosphate.</text>
</comment>
<proteinExistence type="inferred from homology"/>
<evidence type="ECO:0000256" key="2">
    <source>
        <dbReference type="ARBA" id="ARBA00022679"/>
    </source>
</evidence>
<keyword evidence="5 11" id="KW-0067">ATP-binding</keyword>
<dbReference type="Proteomes" id="UP000255518">
    <property type="component" value="Unassembled WGS sequence"/>
</dbReference>
<evidence type="ECO:0000313" key="25">
    <source>
        <dbReference type="Proteomes" id="UP000479475"/>
    </source>
</evidence>
<feature type="domain" description="Carbohydrate kinase FGGY N-terminal" evidence="12">
    <location>
        <begin position="7"/>
        <end position="242"/>
    </location>
</feature>
<evidence type="ECO:0000256" key="4">
    <source>
        <dbReference type="ARBA" id="ARBA00022777"/>
    </source>
</evidence>
<feature type="disulfide bond" evidence="11">
    <location>
        <begin position="353"/>
        <end position="370"/>
    </location>
</feature>
<evidence type="ECO:0000313" key="23">
    <source>
        <dbReference type="Proteomes" id="UP000258673"/>
    </source>
</evidence>
<feature type="binding site" evidence="11">
    <location>
        <position position="259"/>
    </location>
    <ligand>
        <name>ATP</name>
        <dbReference type="ChEBI" id="CHEBI:30616"/>
    </ligand>
</feature>
<feature type="disulfide bond" evidence="11">
    <location>
        <begin position="68"/>
        <end position="222"/>
    </location>
</feature>
<evidence type="ECO:0000256" key="1">
    <source>
        <dbReference type="ARBA" id="ARBA00009156"/>
    </source>
</evidence>
<comment type="pathway">
    <text evidence="11">Carbohydrate degradation; L-rhamnose degradation; glycerone phosphate from L-rhamnose: step 2/3.</text>
</comment>
<dbReference type="GO" id="GO:0004370">
    <property type="term" value="F:glycerol kinase activity"/>
    <property type="evidence" value="ECO:0007669"/>
    <property type="project" value="TreeGrafter"/>
</dbReference>
<evidence type="ECO:0000313" key="17">
    <source>
        <dbReference type="EMBL" id="SXN33106.1"/>
    </source>
</evidence>
<dbReference type="Pfam" id="PF02782">
    <property type="entry name" value="FGGY_C"/>
    <property type="match status" value="1"/>
</dbReference>
<dbReference type="HAMAP" id="MF_01535">
    <property type="entry name" value="Rhamnulokinase"/>
    <property type="match status" value="1"/>
</dbReference>
<dbReference type="GO" id="GO:0008993">
    <property type="term" value="F:rhamnulokinase activity"/>
    <property type="evidence" value="ECO:0007669"/>
    <property type="project" value="UniProtKB-UniRule"/>
</dbReference>
<dbReference type="CDD" id="cd07771">
    <property type="entry name" value="ASKHA_NBD_FGGY_RhaB-like"/>
    <property type="match status" value="1"/>
</dbReference>
<evidence type="ECO:0000256" key="8">
    <source>
        <dbReference type="ARBA" id="ARBA00052072"/>
    </source>
</evidence>
<sequence length="488" mass="53391">MSIRHCVAVDLGASSGRVMLASYQPGPRALTLREIHRFTNSLQKVDGFDCWDVDSLEGEIRCGLEKVCEQGILIDSIGIDTWGVDYVLLDKQGQRVGLPISYRDDRTQGLLRHAEAQLGRAEIYRRSGIQFLPFNTLYQLRALVEQQPELVSQAAHALLIPDYFSFRLTGNLNWEYTNATTTQLVNINSDSWDETLLNWTGAPLAWFGKPTHPGNVIGHWICPQGNRIPVVAVASHDTASAVIASPLADRHAAYLSSGTWSLMGFESLTPYTCDAALQANITNEGGAEGRYRVLKNIMGLWLLQRVLKEQNVGDLQGLIARTAALPACRFIIDCNDDRFINPASMSAEIQAACRDAGQPVPESDAELARCIFDSLALLYARVLNELAALRGHPFSQLHIVGGGCQNTLLNQLCADACGIAVVAGPIEASTLGNIGIQLMTLDELANVDEFRQVVRGNAALTTFTPNPDSEIARFVAQFQPQQTKELCA</sequence>
<evidence type="ECO:0000259" key="13">
    <source>
        <dbReference type="Pfam" id="PF02782"/>
    </source>
</evidence>
<evidence type="ECO:0000256" key="11">
    <source>
        <dbReference type="HAMAP-Rule" id="MF_01535"/>
    </source>
</evidence>
<feature type="active site" description="Proton acceptor" evidence="11">
    <location>
        <position position="237"/>
    </location>
</feature>
<dbReference type="GO" id="GO:0006071">
    <property type="term" value="P:glycerol metabolic process"/>
    <property type="evidence" value="ECO:0007669"/>
    <property type="project" value="TreeGrafter"/>
</dbReference>
<gene>
    <name evidence="11 19" type="primary">rhaB</name>
    <name evidence="15" type="ORF">B6I68_17505</name>
    <name evidence="14" type="ORF">G4V31_22460</name>
    <name evidence="16" type="ORF">NCTC13443_00704</name>
    <name evidence="17" type="ORF">SAMEA3499901_04155</name>
    <name evidence="18" type="ORF">SAMEA3515122_04655</name>
    <name evidence="19" type="ORF">SAMEA3538828_04327</name>
</gene>
<dbReference type="GO" id="GO:0005524">
    <property type="term" value="F:ATP binding"/>
    <property type="evidence" value="ECO:0007669"/>
    <property type="project" value="UniProtKB-KW"/>
</dbReference>
<feature type="binding site" evidence="11">
    <location>
        <begin position="13"/>
        <end position="17"/>
    </location>
    <ligand>
        <name>ATP</name>
        <dbReference type="ChEBI" id="CHEBI:30616"/>
    </ligand>
</feature>
<evidence type="ECO:0000256" key="6">
    <source>
        <dbReference type="ARBA" id="ARBA00023157"/>
    </source>
</evidence>
<evidence type="ECO:0000313" key="14">
    <source>
        <dbReference type="EMBL" id="NGN74873.1"/>
    </source>
</evidence>
<keyword evidence="11" id="KW-0460">Magnesium</keyword>
<evidence type="ECO:0000256" key="10">
    <source>
        <dbReference type="ARBA" id="ARBA00076629"/>
    </source>
</evidence>
<accession>A0A0C7KAW9</accession>
<dbReference type="AlphaFoldDB" id="A0A0C7KAW9"/>
<comment type="similarity">
    <text evidence="1">Belongs to the FGGY kinase family.</text>
</comment>
<feature type="binding site" evidence="11">
    <location>
        <position position="402"/>
    </location>
    <ligand>
        <name>ATP</name>
        <dbReference type="ChEBI" id="CHEBI:30616"/>
    </ligand>
</feature>
<name>A0A0C7KAW9_KLEPN</name>
<reference evidence="15 20" key="1">
    <citation type="journal article" date="2017" name="J. Infect. Dis.">
        <title>An Analysis of the Epidemic of Klebsiella pneumoniae Carbapenemase-Producing K. pneumoniae: Convergence of Two Evolutionary Mechanisms Creates the Perfect Storm.</title>
        <authorList>
            <person name="Rojas L.J."/>
            <person name="Weinstock G.M."/>
            <person name="De La Cadena E."/>
            <person name="Diaz L."/>
            <person name="Rios R."/>
            <person name="Hanson B.M."/>
            <person name="Brown J.S."/>
            <person name="Vats P."/>
            <person name="Phillips D.S."/>
            <person name="Nguyen H."/>
            <person name="Hujer K.M."/>
            <person name="Correa A."/>
            <person name="Adams M.D."/>
            <person name="Perez F."/>
            <person name="Sodergren E."/>
            <person name="Narechania A."/>
            <person name="Planet P.J."/>
            <person name="Villegas M.V."/>
            <person name="Bonomo R.A."/>
            <person name="Arias C.A."/>
        </authorList>
    </citation>
    <scope>NUCLEOTIDE SEQUENCE [LARGE SCALE GENOMIC DNA]</scope>
    <source>
        <strain evidence="15 20">COL-Kpn30</strain>
    </source>
</reference>
<dbReference type="Pfam" id="PF00370">
    <property type="entry name" value="FGGY_N"/>
    <property type="match status" value="1"/>
</dbReference>
<feature type="binding site" evidence="11">
    <location>
        <position position="296"/>
    </location>
    <ligand>
        <name>substrate</name>
    </ligand>
</feature>
<feature type="binding site" evidence="11">
    <location>
        <position position="83"/>
    </location>
    <ligand>
        <name>substrate</name>
    </ligand>
</feature>
<dbReference type="FunFam" id="3.30.420.40:FF:000064">
    <property type="entry name" value="Rhamnulokinase"/>
    <property type="match status" value="1"/>
</dbReference>
<keyword evidence="3 11" id="KW-0547">Nucleotide-binding</keyword>
<dbReference type="GO" id="GO:0019301">
    <property type="term" value="P:rhamnose catabolic process"/>
    <property type="evidence" value="ECO:0007669"/>
    <property type="project" value="UniProtKB-UniRule"/>
</dbReference>
<dbReference type="NCBIfam" id="TIGR02627">
    <property type="entry name" value="rhamnulo_kin"/>
    <property type="match status" value="1"/>
</dbReference>
<evidence type="ECO:0000313" key="15">
    <source>
        <dbReference type="EMBL" id="PLE26358.1"/>
    </source>
</evidence>
<dbReference type="EMBL" id="ULCI01000020">
    <property type="protein sequence ID" value="SYR46251.1"/>
    <property type="molecule type" value="Genomic_DNA"/>
</dbReference>
<protein>
    <recommendedName>
        <fullName evidence="9 11">Rhamnulokinase</fullName>
        <shortName evidence="11">RhaB</shortName>
        <ecNumber evidence="9 11">2.7.1.5</ecNumber>
    </recommendedName>
    <alternativeName>
        <fullName evidence="11">ATP:L-rhamnulose phosphotransferase</fullName>
    </alternativeName>
    <alternativeName>
        <fullName evidence="11">L-rhamnulose 1-kinase</fullName>
    </alternativeName>
    <alternativeName>
        <fullName evidence="10 11">Rhamnulose kinase</fullName>
    </alternativeName>
</protein>
<dbReference type="SUPFAM" id="SSF53067">
    <property type="entry name" value="Actin-like ATPase domain"/>
    <property type="match status" value="2"/>
</dbReference>
<reference evidence="16 21" key="2">
    <citation type="submission" date="2018-06" db="EMBL/GenBank/DDBJ databases">
        <authorList>
            <consortium name="Pathogen Informatics"/>
            <person name="Doyle S."/>
        </authorList>
    </citation>
    <scope>NUCLEOTIDE SEQUENCE [LARGE SCALE GENOMIC DNA]</scope>
    <source>
        <strain evidence="16 21">NCTC13443</strain>
    </source>
</reference>
<evidence type="ECO:0000313" key="24">
    <source>
        <dbReference type="Proteomes" id="UP000259975"/>
    </source>
</evidence>
<keyword evidence="7 11" id="KW-0684">Rhamnose metabolism</keyword>
<evidence type="ECO:0000313" key="22">
    <source>
        <dbReference type="Proteomes" id="UP000258253"/>
    </source>
</evidence>
<dbReference type="UniPathway" id="UPA00541">
    <property type="reaction ID" value="UER00602"/>
</dbReference>
<evidence type="ECO:0000256" key="7">
    <source>
        <dbReference type="ARBA" id="ARBA00023308"/>
    </source>
</evidence>
<dbReference type="Proteomes" id="UP000259975">
    <property type="component" value="Unassembled WGS sequence"/>
</dbReference>
<evidence type="ECO:0000256" key="9">
    <source>
        <dbReference type="ARBA" id="ARBA00066425"/>
    </source>
</evidence>
<evidence type="ECO:0000256" key="5">
    <source>
        <dbReference type="ARBA" id="ARBA00022840"/>
    </source>
</evidence>
<dbReference type="PANTHER" id="PTHR10196">
    <property type="entry name" value="SUGAR KINASE"/>
    <property type="match status" value="1"/>
</dbReference>
<dbReference type="Proteomes" id="UP000258673">
    <property type="component" value="Unassembled WGS sequence"/>
</dbReference>
<comment type="catalytic activity">
    <reaction evidence="8 11">
        <text>L-rhamnulose + ATP = L-rhamnulose 1-phosphate + ADP + H(+)</text>
        <dbReference type="Rhea" id="RHEA:20117"/>
        <dbReference type="ChEBI" id="CHEBI:15378"/>
        <dbReference type="ChEBI" id="CHEBI:17897"/>
        <dbReference type="ChEBI" id="CHEBI:30616"/>
        <dbReference type="ChEBI" id="CHEBI:58313"/>
        <dbReference type="ChEBI" id="CHEBI:456216"/>
        <dbReference type="EC" id="2.7.1.5"/>
    </reaction>
</comment>
<evidence type="ECO:0000259" key="12">
    <source>
        <dbReference type="Pfam" id="PF00370"/>
    </source>
</evidence>
<comment type="cofactor">
    <cofactor evidence="11">
        <name>Mg(2+)</name>
        <dbReference type="ChEBI" id="CHEBI:18420"/>
    </cofactor>
</comment>
<evidence type="ECO:0000313" key="20">
    <source>
        <dbReference type="Proteomes" id="UP000234439"/>
    </source>
</evidence>
<feature type="binding site" evidence="11">
    <location>
        <position position="304"/>
    </location>
    <ligand>
        <name>ATP</name>
        <dbReference type="ChEBI" id="CHEBI:30616"/>
    </ligand>
</feature>
<dbReference type="EMBL" id="UGKT01000001">
    <property type="protein sequence ID" value="STT00445.1"/>
    <property type="molecule type" value="Genomic_DNA"/>
</dbReference>
<dbReference type="Proteomes" id="UP000234439">
    <property type="component" value="Unassembled WGS sequence"/>
</dbReference>
<keyword evidence="4 11" id="KW-0418">Kinase</keyword>
<dbReference type="InterPro" id="IPR018484">
    <property type="entry name" value="FGGY_N"/>
</dbReference>
<keyword evidence="2 11" id="KW-0808">Transferase</keyword>
<feature type="binding site" evidence="11">
    <location>
        <begin position="236"/>
        <end position="238"/>
    </location>
    <ligand>
        <name>substrate</name>
    </ligand>
</feature>
<dbReference type="GO" id="GO:0005829">
    <property type="term" value="C:cytosol"/>
    <property type="evidence" value="ECO:0007669"/>
    <property type="project" value="TreeGrafter"/>
</dbReference>
<dbReference type="PANTHER" id="PTHR10196:SF93">
    <property type="entry name" value="L-RHAMNULOKINASE"/>
    <property type="match status" value="1"/>
</dbReference>
<dbReference type="InterPro" id="IPR043129">
    <property type="entry name" value="ATPase_NBD"/>
</dbReference>
<dbReference type="InterPro" id="IPR018485">
    <property type="entry name" value="FGGY_C"/>
</dbReference>
<dbReference type="FunFam" id="3.30.420.40:FF:000073">
    <property type="entry name" value="Rhamnulokinase"/>
    <property type="match status" value="1"/>
</dbReference>
<dbReference type="EMBL" id="JAAKYD010000024">
    <property type="protein sequence ID" value="NGN74873.1"/>
    <property type="molecule type" value="Genomic_DNA"/>
</dbReference>
<dbReference type="KEGG" id="kpx:PMK1_01703"/>
<evidence type="ECO:0000313" key="19">
    <source>
        <dbReference type="EMBL" id="SYR46251.1"/>
    </source>
</evidence>
<dbReference type="NCBIfam" id="NF007925">
    <property type="entry name" value="PRK10640.1"/>
    <property type="match status" value="1"/>
</dbReference>